<keyword evidence="4" id="KW-1185">Reference proteome</keyword>
<dbReference type="SUPFAM" id="SSF47616">
    <property type="entry name" value="GST C-terminal domain-like"/>
    <property type="match status" value="2"/>
</dbReference>
<dbReference type="VEuPathDB" id="TriTrypDB:BSAL_49605"/>
<organism evidence="3 4">
    <name type="scientific">Bodo saltans</name>
    <name type="common">Flagellated protozoan</name>
    <dbReference type="NCBI Taxonomy" id="75058"/>
    <lineage>
        <taxon>Eukaryota</taxon>
        <taxon>Discoba</taxon>
        <taxon>Euglenozoa</taxon>
        <taxon>Kinetoplastea</taxon>
        <taxon>Metakinetoplastina</taxon>
        <taxon>Eubodonida</taxon>
        <taxon>Bodonidae</taxon>
        <taxon>Bodo</taxon>
    </lineage>
</organism>
<dbReference type="InterPro" id="IPR050983">
    <property type="entry name" value="GST_Omega/HSP26"/>
</dbReference>
<dbReference type="PANTHER" id="PTHR43968:SF6">
    <property type="entry name" value="GLUTATHIONE S-TRANSFERASE OMEGA"/>
    <property type="match status" value="1"/>
</dbReference>
<protein>
    <submittedName>
        <fullName evidence="3">Thiol-dependent reductase 1, putative</fullName>
    </submittedName>
</protein>
<reference evidence="4" key="1">
    <citation type="submission" date="2015-09" db="EMBL/GenBank/DDBJ databases">
        <authorList>
            <consortium name="Pathogen Informatics"/>
        </authorList>
    </citation>
    <scope>NUCLEOTIDE SEQUENCE [LARGE SCALE GENOMIC DNA]</scope>
    <source>
        <strain evidence="4">Lake Konstanz</strain>
    </source>
</reference>
<dbReference type="Pfam" id="PF16865">
    <property type="entry name" value="GST_C_5"/>
    <property type="match status" value="2"/>
</dbReference>
<dbReference type="OMA" id="EFICATR"/>
<dbReference type="InterPro" id="IPR004045">
    <property type="entry name" value="Glutathione_S-Trfase_N"/>
</dbReference>
<dbReference type="Pfam" id="PF13409">
    <property type="entry name" value="GST_N_2"/>
    <property type="match status" value="1"/>
</dbReference>
<dbReference type="InterPro" id="IPR011767">
    <property type="entry name" value="GLR_AS"/>
</dbReference>
<dbReference type="SFLD" id="SFLDG00358">
    <property type="entry name" value="Main_(cytGST)"/>
    <property type="match status" value="2"/>
</dbReference>
<feature type="domain" description="GST C-terminal" evidence="2">
    <location>
        <begin position="351"/>
        <end position="471"/>
    </location>
</feature>
<dbReference type="InterPro" id="IPR040079">
    <property type="entry name" value="Glutathione_S-Trfase"/>
</dbReference>
<dbReference type="InterPro" id="IPR041695">
    <property type="entry name" value="GST_C_5"/>
</dbReference>
<feature type="domain" description="GST N-terminal" evidence="1">
    <location>
        <begin position="262"/>
        <end position="342"/>
    </location>
</feature>
<dbReference type="EMBL" id="CYKH01000021">
    <property type="protein sequence ID" value="CUI10900.1"/>
    <property type="molecule type" value="Genomic_DNA"/>
</dbReference>
<accession>A0A0S4KHM5</accession>
<evidence type="ECO:0000313" key="4">
    <source>
        <dbReference type="Proteomes" id="UP000051952"/>
    </source>
</evidence>
<dbReference type="InterPro" id="IPR010987">
    <property type="entry name" value="Glutathione-S-Trfase_C-like"/>
</dbReference>
<feature type="domain" description="GST C-terminal" evidence="2">
    <location>
        <begin position="127"/>
        <end position="264"/>
    </location>
</feature>
<dbReference type="PROSITE" id="PS50405">
    <property type="entry name" value="GST_CTER"/>
    <property type="match status" value="2"/>
</dbReference>
<dbReference type="CDD" id="cd00299">
    <property type="entry name" value="GST_C_family"/>
    <property type="match status" value="1"/>
</dbReference>
<proteinExistence type="predicted"/>
<evidence type="ECO:0000259" key="2">
    <source>
        <dbReference type="PROSITE" id="PS50405"/>
    </source>
</evidence>
<dbReference type="PROSITE" id="PS51354">
    <property type="entry name" value="GLUTAREDOXIN_2"/>
    <property type="match status" value="1"/>
</dbReference>
<evidence type="ECO:0000259" key="1">
    <source>
        <dbReference type="PROSITE" id="PS50404"/>
    </source>
</evidence>
<dbReference type="GO" id="GO:0005737">
    <property type="term" value="C:cytoplasm"/>
    <property type="evidence" value="ECO:0007669"/>
    <property type="project" value="TreeGrafter"/>
</dbReference>
<sequence>MASKSLPELLFSSRFILAFSHTERRTPRGPHTTQSQRRIPRMSVTLYWNKICPFVQRAWITLIEKRVAFELVYVPLSGGTPAWYAEINPRATVPTLKHGDRIVFESNLIAQYVDDTFDPKQSLFPGSAYDRHRVRFFLEQVGEFVGSAYGFLSDRAGKDEFEANVKNLEKLLAEQSPSGPFFLGDTFSLADIALVPFLDRFRHTLFAFVDGYDIFASAPRLKALHAAATLRPSVFQTNQSGAFYIDAYKGYVSGGPVEPTKRPLKLYTNGNCPFCERVKIALALKGIVVDEVEIDLADPPAWYAADINPRGTVPALALGDGRIVHESNLIVAYFDEEYAAEEGKPALVPTDGLARYQQNLFLEAASGLVGAGYGLLFGKGADEKRAALQEAARPVEDLLAQQSAGPFFFGAEPSLADLSVLTHLVRFSASLPEFGNGYALFTEFPRLGALVKAAREHPVIGKVLKEPEAYLAIIRARIAKSA</sequence>
<dbReference type="Gene3D" id="1.20.1050.10">
    <property type="match status" value="2"/>
</dbReference>
<gene>
    <name evidence="3" type="ORF">BSAL_49605</name>
</gene>
<dbReference type="OrthoDB" id="202840at2759"/>
<dbReference type="InterPro" id="IPR036249">
    <property type="entry name" value="Thioredoxin-like_sf"/>
</dbReference>
<name>A0A0S4KHM5_BODSA</name>
<dbReference type="CDD" id="cd00570">
    <property type="entry name" value="GST_N_family"/>
    <property type="match status" value="2"/>
</dbReference>
<dbReference type="Proteomes" id="UP000051952">
    <property type="component" value="Unassembled WGS sequence"/>
</dbReference>
<dbReference type="PROSITE" id="PS50404">
    <property type="entry name" value="GST_NTER"/>
    <property type="match status" value="2"/>
</dbReference>
<dbReference type="SUPFAM" id="SSF52833">
    <property type="entry name" value="Thioredoxin-like"/>
    <property type="match status" value="2"/>
</dbReference>
<dbReference type="InterPro" id="IPR036282">
    <property type="entry name" value="Glutathione-S-Trfase_C_sf"/>
</dbReference>
<dbReference type="PROSITE" id="PS00195">
    <property type="entry name" value="GLUTAREDOXIN_1"/>
    <property type="match status" value="1"/>
</dbReference>
<dbReference type="AlphaFoldDB" id="A0A0S4KHM5"/>
<dbReference type="Gene3D" id="3.40.30.10">
    <property type="entry name" value="Glutaredoxin"/>
    <property type="match status" value="2"/>
</dbReference>
<dbReference type="SFLD" id="SFLDS00019">
    <property type="entry name" value="Glutathione_Transferase_(cytos"/>
    <property type="match status" value="2"/>
</dbReference>
<evidence type="ECO:0000313" key="3">
    <source>
        <dbReference type="EMBL" id="CUI10900.1"/>
    </source>
</evidence>
<feature type="domain" description="GST N-terminal" evidence="1">
    <location>
        <begin position="42"/>
        <end position="121"/>
    </location>
</feature>
<dbReference type="Pfam" id="PF13417">
    <property type="entry name" value="GST_N_3"/>
    <property type="match status" value="1"/>
</dbReference>
<dbReference type="PANTHER" id="PTHR43968">
    <property type="match status" value="1"/>
</dbReference>